<evidence type="ECO:0000259" key="1">
    <source>
        <dbReference type="PROSITE" id="PS50191"/>
    </source>
</evidence>
<sequence length="299" mass="34225">MSSTDQEMCIGKCDKTESEEDNLSAIVLRLKEWLNNQEHLPNITNEKLLYHIAAATKGNCMRACKRLDTYYTIRTLIPEFFALRDPSDEEIKRSFKCLTANFLPNITSPDGCRIFVITLLDQDPNAFEIISYLRRVYMVFDLYYINGELNPRQGVYFLIDAKGASVGHVMKISPAVLRKAVFCAQDVYPIKVKGLIFINVNDFIKMTITTLVIPLFRSKLRRRFHVYGNQFDKLYSLIPKDILPLEFGGNGESVHEISGRSMQDLIDHRTWFLTEGSSASDENKRRGKCPVNLPGCCIM</sequence>
<dbReference type="AlphaFoldDB" id="A0A4P6D948"/>
<dbReference type="PRINTS" id="PR00180">
    <property type="entry name" value="CRETINALDHBP"/>
</dbReference>
<dbReference type="GeneID" id="141451739"/>
<dbReference type="SUPFAM" id="SSF52087">
    <property type="entry name" value="CRAL/TRIO domain"/>
    <property type="match status" value="1"/>
</dbReference>
<dbReference type="RefSeq" id="XP_073979439.1">
    <property type="nucleotide sequence ID" value="XM_074123338.1"/>
</dbReference>
<dbReference type="Pfam" id="PF00650">
    <property type="entry name" value="CRAL_TRIO"/>
    <property type="match status" value="1"/>
</dbReference>
<dbReference type="PROSITE" id="PS50191">
    <property type="entry name" value="CRAL_TRIO"/>
    <property type="match status" value="1"/>
</dbReference>
<dbReference type="InterPro" id="IPR036273">
    <property type="entry name" value="CRAL/TRIO_N_dom_sf"/>
</dbReference>
<dbReference type="InterPro" id="IPR036865">
    <property type="entry name" value="CRAL-TRIO_dom_sf"/>
</dbReference>
<dbReference type="PANTHER" id="PTHR10174:SF224">
    <property type="entry name" value="RETINOL-BINDING PROTEIN PINTA"/>
    <property type="match status" value="1"/>
</dbReference>
<protein>
    <submittedName>
        <fullName evidence="2">Putative phosphatidylinositol transfer protein sec14 panstrongylus megistus</fullName>
    </submittedName>
</protein>
<evidence type="ECO:0000313" key="2">
    <source>
        <dbReference type="EMBL" id="MOY45627.1"/>
    </source>
</evidence>
<dbReference type="EMBL" id="GHKJ01000597">
    <property type="protein sequence ID" value="MOY45627.1"/>
    <property type="molecule type" value="Transcribed_RNA"/>
</dbReference>
<dbReference type="RefSeq" id="XP_073979440.1">
    <property type="nucleotide sequence ID" value="XM_074123339.1"/>
</dbReference>
<accession>A0A4P6D948</accession>
<dbReference type="PANTHER" id="PTHR10174">
    <property type="entry name" value="ALPHA-TOCOPHEROL TRANSFER PROTEIN-RELATED"/>
    <property type="match status" value="1"/>
</dbReference>
<feature type="domain" description="CRAL-TRIO" evidence="1">
    <location>
        <begin position="98"/>
        <end position="255"/>
    </location>
</feature>
<dbReference type="VEuPathDB" id="VectorBase:RPRC002116"/>
<organism evidence="2">
    <name type="scientific">Rhodnius prolixus</name>
    <name type="common">Triatomid bug</name>
    <dbReference type="NCBI Taxonomy" id="13249"/>
    <lineage>
        <taxon>Eukaryota</taxon>
        <taxon>Metazoa</taxon>
        <taxon>Ecdysozoa</taxon>
        <taxon>Arthropoda</taxon>
        <taxon>Hexapoda</taxon>
        <taxon>Insecta</taxon>
        <taxon>Pterygota</taxon>
        <taxon>Neoptera</taxon>
        <taxon>Paraneoptera</taxon>
        <taxon>Hemiptera</taxon>
        <taxon>Heteroptera</taxon>
        <taxon>Panheteroptera</taxon>
        <taxon>Cimicomorpha</taxon>
        <taxon>Reduviidae</taxon>
        <taxon>Triatominae</taxon>
        <taxon>Rhodnius</taxon>
    </lineage>
</organism>
<name>A0A4P6D948_RHOPR</name>
<dbReference type="RefSeq" id="XP_073979438.1">
    <property type="nucleotide sequence ID" value="XM_074123337.1"/>
</dbReference>
<dbReference type="Gene3D" id="1.20.5.1200">
    <property type="entry name" value="Alpha-tocopherol transfer"/>
    <property type="match status" value="1"/>
</dbReference>
<dbReference type="GO" id="GO:1902936">
    <property type="term" value="F:phosphatidylinositol bisphosphate binding"/>
    <property type="evidence" value="ECO:0007669"/>
    <property type="project" value="TreeGrafter"/>
</dbReference>
<proteinExistence type="predicted"/>
<dbReference type="SMART" id="SM00516">
    <property type="entry name" value="SEC14"/>
    <property type="match status" value="1"/>
</dbReference>
<dbReference type="Gene3D" id="3.40.525.10">
    <property type="entry name" value="CRAL-TRIO lipid binding domain"/>
    <property type="match status" value="1"/>
</dbReference>
<dbReference type="CDD" id="cd00170">
    <property type="entry name" value="SEC14"/>
    <property type="match status" value="1"/>
</dbReference>
<dbReference type="SUPFAM" id="SSF46938">
    <property type="entry name" value="CRAL/TRIO N-terminal domain"/>
    <property type="match status" value="1"/>
</dbReference>
<dbReference type="InterPro" id="IPR001251">
    <property type="entry name" value="CRAL-TRIO_dom"/>
</dbReference>
<dbReference type="GO" id="GO:0016020">
    <property type="term" value="C:membrane"/>
    <property type="evidence" value="ECO:0007669"/>
    <property type="project" value="TreeGrafter"/>
</dbReference>
<reference evidence="2" key="1">
    <citation type="submission" date="2019-04" db="EMBL/GenBank/DDBJ databases">
        <title>Analysis of the testis transcriptome of the Chagas disease vector Rhodnius prolixus.</title>
        <authorList>
            <person name="Cesar J."/>
            <person name="Ribeiro J.M."/>
            <person name="Pereira M.H."/>
            <person name="Araujo R.N."/>
            <person name="Gontijo N.F."/>
            <person name="Pessoa G."/>
            <person name="Sant'Anna M.V."/>
            <person name="Sorgine M.H."/>
            <person name="Majerowicz D."/>
            <person name="Carvalho A.B."/>
            <person name="Braz G."/>
            <person name="Mesquita R."/>
            <person name="Lagerblad P.O."/>
            <person name="Koerich L.B."/>
        </authorList>
    </citation>
    <scope>NUCLEOTIDE SEQUENCE</scope>
</reference>